<evidence type="ECO:0000313" key="2">
    <source>
        <dbReference type="Proteomes" id="UP000636709"/>
    </source>
</evidence>
<accession>A0A835KIL1</accession>
<sequence length="105" mass="11215">MAQTLNRAQELGAMDLAPTFQMSKSPPPPFFLPLLSFFPLFYSVRTLPGAAIGAPFEAAGPLPVPTPTAAALLQRARPHCECGKPARAFLYDQLCEVPSVDPSST</sequence>
<dbReference type="Proteomes" id="UP000636709">
    <property type="component" value="Unassembled WGS sequence"/>
</dbReference>
<comment type="caution">
    <text evidence="1">The sequence shown here is derived from an EMBL/GenBank/DDBJ whole genome shotgun (WGS) entry which is preliminary data.</text>
</comment>
<evidence type="ECO:0000313" key="1">
    <source>
        <dbReference type="EMBL" id="KAF8731695.1"/>
    </source>
</evidence>
<reference evidence="1" key="1">
    <citation type="submission" date="2020-07" db="EMBL/GenBank/DDBJ databases">
        <title>Genome sequence and genetic diversity analysis of an under-domesticated orphan crop, white fonio (Digitaria exilis).</title>
        <authorList>
            <person name="Bennetzen J.L."/>
            <person name="Chen S."/>
            <person name="Ma X."/>
            <person name="Wang X."/>
            <person name="Yssel A.E.J."/>
            <person name="Chaluvadi S.R."/>
            <person name="Johnson M."/>
            <person name="Gangashetty P."/>
            <person name="Hamidou F."/>
            <person name="Sanogo M.D."/>
            <person name="Zwaenepoel A."/>
            <person name="Wallace J."/>
            <person name="Van De Peer Y."/>
            <person name="Van Deynze A."/>
        </authorList>
    </citation>
    <scope>NUCLEOTIDE SEQUENCE</scope>
    <source>
        <tissue evidence="1">Leaves</tissue>
    </source>
</reference>
<proteinExistence type="predicted"/>
<gene>
    <name evidence="1" type="ORF">HU200_015625</name>
</gene>
<dbReference type="EMBL" id="JACEFO010001605">
    <property type="protein sequence ID" value="KAF8731695.1"/>
    <property type="molecule type" value="Genomic_DNA"/>
</dbReference>
<dbReference type="AlphaFoldDB" id="A0A835KIL1"/>
<name>A0A835KIL1_9POAL</name>
<keyword evidence="2" id="KW-1185">Reference proteome</keyword>
<protein>
    <submittedName>
        <fullName evidence="1">Uncharacterized protein</fullName>
    </submittedName>
</protein>
<organism evidence="1 2">
    <name type="scientific">Digitaria exilis</name>
    <dbReference type="NCBI Taxonomy" id="1010633"/>
    <lineage>
        <taxon>Eukaryota</taxon>
        <taxon>Viridiplantae</taxon>
        <taxon>Streptophyta</taxon>
        <taxon>Embryophyta</taxon>
        <taxon>Tracheophyta</taxon>
        <taxon>Spermatophyta</taxon>
        <taxon>Magnoliopsida</taxon>
        <taxon>Liliopsida</taxon>
        <taxon>Poales</taxon>
        <taxon>Poaceae</taxon>
        <taxon>PACMAD clade</taxon>
        <taxon>Panicoideae</taxon>
        <taxon>Panicodae</taxon>
        <taxon>Paniceae</taxon>
        <taxon>Anthephorinae</taxon>
        <taxon>Digitaria</taxon>
    </lineage>
</organism>